<dbReference type="PANTHER" id="PTHR43435:SF4">
    <property type="entry name" value="FGGY CARBOHYDRATE KINASE DOMAIN-CONTAINING PROTEIN"/>
    <property type="match status" value="1"/>
</dbReference>
<sequence>MQIYADVTGREIKIASSPQASVLGAAMFGAIAAGSEAGGYDSIKDAVEHMASLEKKSFIPIRKNKQVYNQLFTEYRKLYDYFGRGENQVMERLRRKIYKNIINM</sequence>
<dbReference type="AlphaFoldDB" id="X0ZKM8"/>
<dbReference type="EMBL" id="BART01008195">
    <property type="protein sequence ID" value="GAG70210.1"/>
    <property type="molecule type" value="Genomic_DNA"/>
</dbReference>
<organism evidence="3">
    <name type="scientific">marine sediment metagenome</name>
    <dbReference type="NCBI Taxonomy" id="412755"/>
    <lineage>
        <taxon>unclassified sequences</taxon>
        <taxon>metagenomes</taxon>
        <taxon>ecological metagenomes</taxon>
    </lineage>
</organism>
<dbReference type="Gene3D" id="3.30.420.40">
    <property type="match status" value="1"/>
</dbReference>
<dbReference type="GO" id="GO:0019150">
    <property type="term" value="F:D-ribulokinase activity"/>
    <property type="evidence" value="ECO:0007669"/>
    <property type="project" value="TreeGrafter"/>
</dbReference>
<dbReference type="GO" id="GO:0005737">
    <property type="term" value="C:cytoplasm"/>
    <property type="evidence" value="ECO:0007669"/>
    <property type="project" value="TreeGrafter"/>
</dbReference>
<dbReference type="GO" id="GO:0019321">
    <property type="term" value="P:pentose metabolic process"/>
    <property type="evidence" value="ECO:0007669"/>
    <property type="project" value="TreeGrafter"/>
</dbReference>
<keyword evidence="2" id="KW-0418">Kinase</keyword>
<dbReference type="PANTHER" id="PTHR43435">
    <property type="entry name" value="RIBULOKINASE"/>
    <property type="match status" value="1"/>
</dbReference>
<dbReference type="SUPFAM" id="SSF53067">
    <property type="entry name" value="Actin-like ATPase domain"/>
    <property type="match status" value="1"/>
</dbReference>
<keyword evidence="1" id="KW-0808">Transferase</keyword>
<gene>
    <name evidence="3" type="ORF">S01H4_18480</name>
</gene>
<proteinExistence type="predicted"/>
<comment type="caution">
    <text evidence="3">The sequence shown here is derived from an EMBL/GenBank/DDBJ whole genome shotgun (WGS) entry which is preliminary data.</text>
</comment>
<evidence type="ECO:0000313" key="3">
    <source>
        <dbReference type="EMBL" id="GAG70210.1"/>
    </source>
</evidence>
<protein>
    <submittedName>
        <fullName evidence="3">Uncharacterized protein</fullName>
    </submittedName>
</protein>
<accession>X0ZKM8</accession>
<reference evidence="3" key="1">
    <citation type="journal article" date="2014" name="Front. Microbiol.">
        <title>High frequency of phylogenetically diverse reductive dehalogenase-homologous genes in deep subseafloor sedimentary metagenomes.</title>
        <authorList>
            <person name="Kawai M."/>
            <person name="Futagami T."/>
            <person name="Toyoda A."/>
            <person name="Takaki Y."/>
            <person name="Nishi S."/>
            <person name="Hori S."/>
            <person name="Arai W."/>
            <person name="Tsubouchi T."/>
            <person name="Morono Y."/>
            <person name="Uchiyama I."/>
            <person name="Ito T."/>
            <person name="Fujiyama A."/>
            <person name="Inagaki F."/>
            <person name="Takami H."/>
        </authorList>
    </citation>
    <scope>NUCLEOTIDE SEQUENCE</scope>
    <source>
        <strain evidence="3">Expedition CK06-06</strain>
    </source>
</reference>
<evidence type="ECO:0000256" key="2">
    <source>
        <dbReference type="ARBA" id="ARBA00022777"/>
    </source>
</evidence>
<evidence type="ECO:0000256" key="1">
    <source>
        <dbReference type="ARBA" id="ARBA00022679"/>
    </source>
</evidence>
<name>X0ZKM8_9ZZZZ</name>
<dbReference type="InterPro" id="IPR043129">
    <property type="entry name" value="ATPase_NBD"/>
</dbReference>